<dbReference type="EMBL" id="JAFVMF010000030">
    <property type="protein sequence ID" value="MBO1361779.1"/>
    <property type="molecule type" value="Genomic_DNA"/>
</dbReference>
<comment type="caution">
    <text evidence="1">The sequence shown here is derived from an EMBL/GenBank/DDBJ whole genome shotgun (WGS) entry which is preliminary data.</text>
</comment>
<name>A0ABS3M0T7_9PROT</name>
<sequence length="291" mass="30229">MADIGTVANALAYTIDGIVYPSGDSSASLTGARTIIKRGWFTDADLTGECSIKGGTDYVYVMPIQGGWKDLPAPLGMPWSEGDVTPATVALAVSGQTVTVSLTSGATPLGNAGIRIDHSTDASIEPNSVALYAVQTTDTATTIAAALAALIPGSTSSGAVVTVPSAVSLTARAGGSATAKRITRRQSQLFTVSVWSGSWEGRDKLGHALDAALSGISFITSKNGTKELIQFAGSYDIDTMQSQSIFRRDLRYAITFDTTQHEQDAQLLFGGFNVLLNGSETVKIGDVLLNG</sequence>
<proteinExistence type="predicted"/>
<dbReference type="RefSeq" id="WP_207883755.1">
    <property type="nucleotide sequence ID" value="NZ_JAFVMF010000030.1"/>
</dbReference>
<reference evidence="1 2" key="1">
    <citation type="submission" date="2021-03" db="EMBL/GenBank/DDBJ databases">
        <title>The complete genome sequence of Acetobacter sacchari TBRC 11175.</title>
        <authorList>
            <person name="Charoenyingcharoen P."/>
            <person name="Yukphan P."/>
        </authorList>
    </citation>
    <scope>NUCLEOTIDE SEQUENCE [LARGE SCALE GENOMIC DNA]</scope>
    <source>
        <strain evidence="1 2">TBRC 11175</strain>
    </source>
</reference>
<keyword evidence="2" id="KW-1185">Reference proteome</keyword>
<evidence type="ECO:0000313" key="2">
    <source>
        <dbReference type="Proteomes" id="UP000664771"/>
    </source>
</evidence>
<gene>
    <name evidence="1" type="ORF">J2D73_18515</name>
</gene>
<organism evidence="1 2">
    <name type="scientific">Acetobacter sacchari</name>
    <dbReference type="NCBI Taxonomy" id="2661687"/>
    <lineage>
        <taxon>Bacteria</taxon>
        <taxon>Pseudomonadati</taxon>
        <taxon>Pseudomonadota</taxon>
        <taxon>Alphaproteobacteria</taxon>
        <taxon>Acetobacterales</taxon>
        <taxon>Acetobacteraceae</taxon>
        <taxon>Acetobacter</taxon>
    </lineage>
</organism>
<protein>
    <submittedName>
        <fullName evidence="1">Uncharacterized protein</fullName>
    </submittedName>
</protein>
<dbReference type="Proteomes" id="UP000664771">
    <property type="component" value="Unassembled WGS sequence"/>
</dbReference>
<accession>A0ABS3M0T7</accession>
<evidence type="ECO:0000313" key="1">
    <source>
        <dbReference type="EMBL" id="MBO1361779.1"/>
    </source>
</evidence>